<evidence type="ECO:0000256" key="6">
    <source>
        <dbReference type="RuleBase" id="RU003355"/>
    </source>
</evidence>
<dbReference type="InterPro" id="IPR034193">
    <property type="entry name" value="PCSK9_ProteinaseK-like"/>
</dbReference>
<accession>A0A8B7YTT5</accession>
<dbReference type="FunFam" id="3.40.50.200:FF:000016">
    <property type="entry name" value="Proprotein convertase subtilisin/kexin type 9"/>
    <property type="match status" value="1"/>
</dbReference>
<dbReference type="OrthoDB" id="206201at2759"/>
<proteinExistence type="inferred from homology"/>
<feature type="active site" description="Charge relay system" evidence="5">
    <location>
        <position position="257"/>
    </location>
</feature>
<dbReference type="InterPro" id="IPR015500">
    <property type="entry name" value="Peptidase_S8_subtilisin-rel"/>
</dbReference>
<keyword evidence="8" id="KW-1185">Reference proteome</keyword>
<evidence type="ECO:0000313" key="9">
    <source>
        <dbReference type="RefSeq" id="XP_022096708.1"/>
    </source>
</evidence>
<dbReference type="GO" id="GO:0005615">
    <property type="term" value="C:extracellular space"/>
    <property type="evidence" value="ECO:0007669"/>
    <property type="project" value="TreeGrafter"/>
</dbReference>
<feature type="active site" description="Charge relay system" evidence="5">
    <location>
        <position position="75"/>
    </location>
</feature>
<reference evidence="9" key="1">
    <citation type="submission" date="2025-08" db="UniProtKB">
        <authorList>
            <consortium name="RefSeq"/>
        </authorList>
    </citation>
    <scope>IDENTIFICATION</scope>
</reference>
<dbReference type="Proteomes" id="UP000694845">
    <property type="component" value="Unplaced"/>
</dbReference>
<dbReference type="InterPro" id="IPR000209">
    <property type="entry name" value="Peptidase_S8/S53_dom"/>
</dbReference>
<evidence type="ECO:0000256" key="4">
    <source>
        <dbReference type="ARBA" id="ARBA00022825"/>
    </source>
</evidence>
<evidence type="ECO:0000313" key="8">
    <source>
        <dbReference type="Proteomes" id="UP000694845"/>
    </source>
</evidence>
<gene>
    <name evidence="9" type="primary">LOC110982536</name>
</gene>
<keyword evidence="2 5" id="KW-0645">Protease</keyword>
<dbReference type="CDD" id="cd04077">
    <property type="entry name" value="Peptidases_S8_PCSK9_ProteinaseK_like"/>
    <property type="match status" value="1"/>
</dbReference>
<dbReference type="KEGG" id="aplc:110982536"/>
<evidence type="ECO:0000256" key="1">
    <source>
        <dbReference type="ARBA" id="ARBA00011073"/>
    </source>
</evidence>
<dbReference type="Pfam" id="PF00082">
    <property type="entry name" value="Peptidase_S8"/>
    <property type="match status" value="1"/>
</dbReference>
<dbReference type="InterPro" id="IPR022398">
    <property type="entry name" value="Peptidase_S8_His-AS"/>
</dbReference>
<dbReference type="PROSITE" id="PS51892">
    <property type="entry name" value="SUBTILASE"/>
    <property type="match status" value="1"/>
</dbReference>
<dbReference type="InterPro" id="IPR036852">
    <property type="entry name" value="Peptidase_S8/S53_dom_sf"/>
</dbReference>
<dbReference type="GO" id="GO:0006508">
    <property type="term" value="P:proteolysis"/>
    <property type="evidence" value="ECO:0007669"/>
    <property type="project" value="UniProtKB-KW"/>
</dbReference>
<evidence type="ECO:0000259" key="7">
    <source>
        <dbReference type="Pfam" id="PF00082"/>
    </source>
</evidence>
<dbReference type="PRINTS" id="PR00723">
    <property type="entry name" value="SUBTILISIN"/>
</dbReference>
<keyword evidence="3 5" id="KW-0378">Hydrolase</keyword>
<dbReference type="PANTHER" id="PTHR43806">
    <property type="entry name" value="PEPTIDASE S8"/>
    <property type="match status" value="1"/>
</dbReference>
<keyword evidence="4 5" id="KW-0720">Serine protease</keyword>
<organism evidence="8 9">
    <name type="scientific">Acanthaster planci</name>
    <name type="common">Crown-of-thorns starfish</name>
    <dbReference type="NCBI Taxonomy" id="133434"/>
    <lineage>
        <taxon>Eukaryota</taxon>
        <taxon>Metazoa</taxon>
        <taxon>Echinodermata</taxon>
        <taxon>Eleutherozoa</taxon>
        <taxon>Asterozoa</taxon>
        <taxon>Asteroidea</taxon>
        <taxon>Valvatacea</taxon>
        <taxon>Valvatida</taxon>
        <taxon>Acanthasteridae</taxon>
        <taxon>Acanthaster</taxon>
    </lineage>
</organism>
<feature type="active site" description="Charge relay system" evidence="5">
    <location>
        <position position="101"/>
    </location>
</feature>
<dbReference type="InterPro" id="IPR023828">
    <property type="entry name" value="Peptidase_S8_Ser-AS"/>
</dbReference>
<dbReference type="OMA" id="YEFHSAS"/>
<name>A0A8B7YTT5_ACAPL</name>
<dbReference type="PROSITE" id="PS00137">
    <property type="entry name" value="SUBTILASE_HIS"/>
    <property type="match status" value="1"/>
</dbReference>
<comment type="similarity">
    <text evidence="1 5 6">Belongs to the peptidase S8 family.</text>
</comment>
<dbReference type="SUPFAM" id="SSF52743">
    <property type="entry name" value="Subtilisin-like"/>
    <property type="match status" value="1"/>
</dbReference>
<dbReference type="AlphaFoldDB" id="A0A8B7YTT5"/>
<evidence type="ECO:0000256" key="5">
    <source>
        <dbReference type="PROSITE-ProRule" id="PRU01240"/>
    </source>
</evidence>
<dbReference type="InterPro" id="IPR023827">
    <property type="entry name" value="Peptidase_S8_Asp-AS"/>
</dbReference>
<dbReference type="InterPro" id="IPR050131">
    <property type="entry name" value="Peptidase_S8_subtilisin-like"/>
</dbReference>
<dbReference type="PROSITE" id="PS00136">
    <property type="entry name" value="SUBTILASE_ASP"/>
    <property type="match status" value="1"/>
</dbReference>
<feature type="domain" description="Peptidase S8/S53" evidence="7">
    <location>
        <begin position="66"/>
        <end position="293"/>
    </location>
</feature>
<dbReference type="PROSITE" id="PS00138">
    <property type="entry name" value="SUBTILASE_SER"/>
    <property type="match status" value="1"/>
</dbReference>
<dbReference type="GeneID" id="110982536"/>
<dbReference type="PANTHER" id="PTHR43806:SF58">
    <property type="entry name" value="ALKALINE PROTEASE 1-RELATED"/>
    <property type="match status" value="1"/>
</dbReference>
<evidence type="ECO:0000256" key="2">
    <source>
        <dbReference type="ARBA" id="ARBA00022670"/>
    </source>
</evidence>
<protein>
    <submittedName>
        <fullName evidence="9">Uncharacterized protein LOC110982536</fullName>
    </submittedName>
</protein>
<dbReference type="GO" id="GO:0004252">
    <property type="term" value="F:serine-type endopeptidase activity"/>
    <property type="evidence" value="ECO:0007669"/>
    <property type="project" value="UniProtKB-UniRule"/>
</dbReference>
<evidence type="ECO:0000256" key="3">
    <source>
        <dbReference type="ARBA" id="ARBA00022801"/>
    </source>
</evidence>
<sequence>MTAKSYPYNSHCGDIGIRAVDGIEYIEQDSIETPAAYQDNPTWGIDRIDSRKGIDGYYNYNSNVQGEGVNVYLLDSGIQTSHNVFGGRASLLFGRGDDSGHGTHCAGTAVGNTYGIARKALIHSVKICYSGKCALIDTLDGLNKVLTHAGKNGGVISRSLSGLSFSSPSLTDAMKKMWDNGFVISHAAGNANTFACYYTPQKMKEVIATGATNKNDKRAYFSNYGKCVDLFAPGVSIVSAEYSTSSNSGTTTMSGTSMACPHTSGVLALLMGKDKNATPQSLKDALLSSATSDVVSDTKGSPNRLLYANPVSMVF</sequence>
<dbReference type="RefSeq" id="XP_022096708.1">
    <property type="nucleotide sequence ID" value="XM_022241016.1"/>
</dbReference>
<dbReference type="Gene3D" id="3.40.50.200">
    <property type="entry name" value="Peptidase S8/S53 domain"/>
    <property type="match status" value="1"/>
</dbReference>